<dbReference type="AlphaFoldDB" id="A0A3P7Z2H2"/>
<accession>A0A3P7Z2H2</accession>
<evidence type="ECO:0000313" key="2">
    <source>
        <dbReference type="Proteomes" id="UP000268014"/>
    </source>
</evidence>
<reference evidence="1 2" key="1">
    <citation type="submission" date="2018-11" db="EMBL/GenBank/DDBJ databases">
        <authorList>
            <consortium name="Pathogen Informatics"/>
        </authorList>
    </citation>
    <scope>NUCLEOTIDE SEQUENCE [LARGE SCALE GENOMIC DNA]</scope>
    <source>
        <strain evidence="1 2">MHpl1</strain>
    </source>
</reference>
<keyword evidence="2" id="KW-1185">Reference proteome</keyword>
<dbReference type="EMBL" id="UZAF01017827">
    <property type="protein sequence ID" value="VDO45322.1"/>
    <property type="molecule type" value="Genomic_DNA"/>
</dbReference>
<evidence type="ECO:0000313" key="1">
    <source>
        <dbReference type="EMBL" id="VDO45322.1"/>
    </source>
</evidence>
<gene>
    <name evidence="1" type="ORF">HPLM_LOCUS12306</name>
</gene>
<protein>
    <submittedName>
        <fullName evidence="1">Uncharacterized protein</fullName>
    </submittedName>
</protein>
<organism evidence="1 2">
    <name type="scientific">Haemonchus placei</name>
    <name type="common">Barber's pole worm</name>
    <dbReference type="NCBI Taxonomy" id="6290"/>
    <lineage>
        <taxon>Eukaryota</taxon>
        <taxon>Metazoa</taxon>
        <taxon>Ecdysozoa</taxon>
        <taxon>Nematoda</taxon>
        <taxon>Chromadorea</taxon>
        <taxon>Rhabditida</taxon>
        <taxon>Rhabditina</taxon>
        <taxon>Rhabditomorpha</taxon>
        <taxon>Strongyloidea</taxon>
        <taxon>Trichostrongylidae</taxon>
        <taxon>Haemonchus</taxon>
    </lineage>
</organism>
<name>A0A3P7Z2H2_HAEPC</name>
<proteinExistence type="predicted"/>
<dbReference type="Proteomes" id="UP000268014">
    <property type="component" value="Unassembled WGS sequence"/>
</dbReference>
<sequence>MHLLRNCGPVSAKLSDKVLKTRYLSTLPCLMDFHFELRHFVLEVPGEQHVQFLGDSFEAWSTTFHYFTWDGQVGEHERTLPIIHLTPFRRHSFGRFNLTLTRGANFHHTPPAIPNFQNLILALRTYFAVCTLFPGVDSYIFNNLDTMT</sequence>